<keyword evidence="1" id="KW-0560">Oxidoreductase</keyword>
<protein>
    <recommendedName>
        <fullName evidence="5">Cytochrome P450</fullName>
    </recommendedName>
</protein>
<organism evidence="3 4">
    <name type="scientific">Glossina palpalis gambiensis</name>
    <dbReference type="NCBI Taxonomy" id="67801"/>
    <lineage>
        <taxon>Eukaryota</taxon>
        <taxon>Metazoa</taxon>
        <taxon>Ecdysozoa</taxon>
        <taxon>Arthropoda</taxon>
        <taxon>Hexapoda</taxon>
        <taxon>Insecta</taxon>
        <taxon>Pterygota</taxon>
        <taxon>Neoptera</taxon>
        <taxon>Endopterygota</taxon>
        <taxon>Diptera</taxon>
        <taxon>Brachycera</taxon>
        <taxon>Muscomorpha</taxon>
        <taxon>Hippoboscoidea</taxon>
        <taxon>Glossinidae</taxon>
        <taxon>Glossina</taxon>
    </lineage>
</organism>
<dbReference type="EnsemblMetazoa" id="GPPI006841-RA">
    <property type="protein sequence ID" value="GPPI006841-PA"/>
    <property type="gene ID" value="GPPI006841"/>
</dbReference>
<keyword evidence="2" id="KW-0812">Transmembrane</keyword>
<dbReference type="EMBL" id="JXJN01002733">
    <property type="status" value="NOT_ANNOTATED_CDS"/>
    <property type="molecule type" value="Genomic_DNA"/>
</dbReference>
<dbReference type="Gene3D" id="1.10.630.10">
    <property type="entry name" value="Cytochrome P450"/>
    <property type="match status" value="1"/>
</dbReference>
<dbReference type="GO" id="GO:0020037">
    <property type="term" value="F:heme binding"/>
    <property type="evidence" value="ECO:0007669"/>
    <property type="project" value="InterPro"/>
</dbReference>
<dbReference type="SUPFAM" id="SSF48264">
    <property type="entry name" value="Cytochrome P450"/>
    <property type="match status" value="1"/>
</dbReference>
<dbReference type="STRING" id="67801.A0A1B0ASE1"/>
<evidence type="ECO:0000256" key="2">
    <source>
        <dbReference type="SAM" id="Phobius"/>
    </source>
</evidence>
<proteinExistence type="predicted"/>
<evidence type="ECO:0000313" key="4">
    <source>
        <dbReference type="Proteomes" id="UP000092460"/>
    </source>
</evidence>
<keyword evidence="2" id="KW-0472">Membrane</keyword>
<keyword evidence="2" id="KW-1133">Transmembrane helix</keyword>
<dbReference type="GO" id="GO:0005506">
    <property type="term" value="F:iron ion binding"/>
    <property type="evidence" value="ECO:0007669"/>
    <property type="project" value="InterPro"/>
</dbReference>
<dbReference type="Proteomes" id="UP000092460">
    <property type="component" value="Unassembled WGS sequence"/>
</dbReference>
<dbReference type="AlphaFoldDB" id="A0A1B0ASE1"/>
<dbReference type="VEuPathDB" id="VectorBase:GPPI006841"/>
<dbReference type="GO" id="GO:0004497">
    <property type="term" value="F:monooxygenase activity"/>
    <property type="evidence" value="ECO:0007669"/>
    <property type="project" value="UniProtKB-KW"/>
</dbReference>
<evidence type="ECO:0000313" key="3">
    <source>
        <dbReference type="EnsemblMetazoa" id="GPPI006841-PA"/>
    </source>
</evidence>
<reference evidence="3" key="2">
    <citation type="submission" date="2020-05" db="UniProtKB">
        <authorList>
            <consortium name="EnsemblMetazoa"/>
        </authorList>
    </citation>
    <scope>IDENTIFICATION</scope>
    <source>
        <strain evidence="3">IAEA</strain>
    </source>
</reference>
<dbReference type="GO" id="GO:0016705">
    <property type="term" value="F:oxidoreductase activity, acting on paired donors, with incorporation or reduction of molecular oxygen"/>
    <property type="evidence" value="ECO:0007669"/>
    <property type="project" value="InterPro"/>
</dbReference>
<reference evidence="4" key="1">
    <citation type="submission" date="2015-01" db="EMBL/GenBank/DDBJ databases">
        <authorList>
            <person name="Aksoy S."/>
            <person name="Warren W."/>
            <person name="Wilson R.K."/>
        </authorList>
    </citation>
    <scope>NUCLEOTIDE SEQUENCE [LARGE SCALE GENOMIC DNA]</scope>
    <source>
        <strain evidence="4">IAEA</strain>
    </source>
</reference>
<feature type="transmembrane region" description="Helical" evidence="2">
    <location>
        <begin position="23"/>
        <end position="41"/>
    </location>
</feature>
<accession>A0A1B0ASE1</accession>
<keyword evidence="1" id="KW-0503">Monooxygenase</keyword>
<dbReference type="EMBL" id="JXJN01002735">
    <property type="status" value="NOT_ANNOTATED_CDS"/>
    <property type="molecule type" value="Genomic_DNA"/>
</dbReference>
<dbReference type="EMBL" id="JXJN01002734">
    <property type="status" value="NOT_ANNOTATED_CDS"/>
    <property type="molecule type" value="Genomic_DNA"/>
</dbReference>
<keyword evidence="4" id="KW-1185">Reference proteome</keyword>
<evidence type="ECO:0008006" key="5">
    <source>
        <dbReference type="Google" id="ProtNLM"/>
    </source>
</evidence>
<dbReference type="InterPro" id="IPR036396">
    <property type="entry name" value="Cyt_P450_sf"/>
</dbReference>
<evidence type="ECO:0000256" key="1">
    <source>
        <dbReference type="ARBA" id="ARBA00023033"/>
    </source>
</evidence>
<name>A0A1B0ASE1_9MUSC</name>
<sequence>MSRRQDHKIANTQDLTVPDHSNLGYVILYVCIHPYVSLVFPSQKFAKVQMKVVVGPILKDYKILRFSRSEDLPFQKVLLIILILLLRKVNENYFILALCERIKCMDGTPLEEKVCIIPGKTIFGNNFDAVNVTPEEKWHLRRKLLTSAFHFNMLQTFNEIFKEESLKLLEKLKHLQHEDINIGDVIDE</sequence>